<dbReference type="InterPro" id="IPR002328">
    <property type="entry name" value="ADH_Zn_CS"/>
</dbReference>
<dbReference type="SUPFAM" id="SSF50129">
    <property type="entry name" value="GroES-like"/>
    <property type="match status" value="1"/>
</dbReference>
<evidence type="ECO:0000256" key="2">
    <source>
        <dbReference type="ARBA" id="ARBA00022723"/>
    </source>
</evidence>
<comment type="similarity">
    <text evidence="5">Belongs to the zinc-containing alcohol dehydrogenase family.</text>
</comment>
<dbReference type="Gene3D" id="3.40.50.720">
    <property type="entry name" value="NAD(P)-binding Rossmann-like Domain"/>
    <property type="match status" value="1"/>
</dbReference>
<dbReference type="OrthoDB" id="9765861at2"/>
<feature type="domain" description="Alcohol dehydrogenase-like N-terminal" evidence="7">
    <location>
        <begin position="25"/>
        <end position="128"/>
    </location>
</feature>
<dbReference type="InterPro" id="IPR013154">
    <property type="entry name" value="ADH-like_N"/>
</dbReference>
<dbReference type="Pfam" id="PF00107">
    <property type="entry name" value="ADH_zinc_N"/>
    <property type="match status" value="1"/>
</dbReference>
<dbReference type="PANTHER" id="PTHR42813:SF2">
    <property type="entry name" value="DEHYDROGENASE, ZINC-CONTAINING, PUTATIVE (AFU_ORTHOLOGUE AFUA_2G02810)-RELATED"/>
    <property type="match status" value="1"/>
</dbReference>
<dbReference type="PANTHER" id="PTHR42813">
    <property type="entry name" value="ZINC-TYPE ALCOHOL DEHYDROGENASE-LIKE"/>
    <property type="match status" value="1"/>
</dbReference>
<evidence type="ECO:0000259" key="6">
    <source>
        <dbReference type="Pfam" id="PF00107"/>
    </source>
</evidence>
<gene>
    <name evidence="8" type="ORF">KDI_37220</name>
</gene>
<keyword evidence="3 5" id="KW-0862">Zinc</keyword>
<evidence type="ECO:0000256" key="3">
    <source>
        <dbReference type="ARBA" id="ARBA00022833"/>
    </source>
</evidence>
<organism evidence="8 9">
    <name type="scientific">Dictyobacter arantiisoli</name>
    <dbReference type="NCBI Taxonomy" id="2014874"/>
    <lineage>
        <taxon>Bacteria</taxon>
        <taxon>Bacillati</taxon>
        <taxon>Chloroflexota</taxon>
        <taxon>Ktedonobacteria</taxon>
        <taxon>Ktedonobacterales</taxon>
        <taxon>Dictyobacteraceae</taxon>
        <taxon>Dictyobacter</taxon>
    </lineage>
</organism>
<keyword evidence="9" id="KW-1185">Reference proteome</keyword>
<dbReference type="GO" id="GO:0008270">
    <property type="term" value="F:zinc ion binding"/>
    <property type="evidence" value="ECO:0007669"/>
    <property type="project" value="InterPro"/>
</dbReference>
<comment type="cofactor">
    <cofactor evidence="1 5">
        <name>Zn(2+)</name>
        <dbReference type="ChEBI" id="CHEBI:29105"/>
    </cofactor>
</comment>
<evidence type="ECO:0000256" key="4">
    <source>
        <dbReference type="ARBA" id="ARBA00023002"/>
    </source>
</evidence>
<name>A0A5A5TFY2_9CHLR</name>
<evidence type="ECO:0000256" key="1">
    <source>
        <dbReference type="ARBA" id="ARBA00001947"/>
    </source>
</evidence>
<dbReference type="InterPro" id="IPR036291">
    <property type="entry name" value="NAD(P)-bd_dom_sf"/>
</dbReference>
<protein>
    <submittedName>
        <fullName evidence="8">IMP dehydrogenase</fullName>
    </submittedName>
</protein>
<comment type="caution">
    <text evidence="8">The sequence shown here is derived from an EMBL/GenBank/DDBJ whole genome shotgun (WGS) entry which is preliminary data.</text>
</comment>
<accession>A0A5A5TFY2</accession>
<dbReference type="GO" id="GO:0016491">
    <property type="term" value="F:oxidoreductase activity"/>
    <property type="evidence" value="ECO:0007669"/>
    <property type="project" value="UniProtKB-KW"/>
</dbReference>
<evidence type="ECO:0000259" key="7">
    <source>
        <dbReference type="Pfam" id="PF08240"/>
    </source>
</evidence>
<evidence type="ECO:0000256" key="5">
    <source>
        <dbReference type="RuleBase" id="RU361277"/>
    </source>
</evidence>
<reference evidence="8 9" key="1">
    <citation type="submission" date="2019-01" db="EMBL/GenBank/DDBJ databases">
        <title>Draft genome sequence of Dictyobacter sp. Uno17.</title>
        <authorList>
            <person name="Wang C.M."/>
            <person name="Zheng Y."/>
            <person name="Sakai Y."/>
            <person name="Abe K."/>
            <person name="Yokota A."/>
            <person name="Yabe S."/>
        </authorList>
    </citation>
    <scope>NUCLEOTIDE SEQUENCE [LARGE SCALE GENOMIC DNA]</scope>
    <source>
        <strain evidence="8 9">Uno17</strain>
    </source>
</reference>
<dbReference type="InterPro" id="IPR011032">
    <property type="entry name" value="GroES-like_sf"/>
</dbReference>
<dbReference type="SUPFAM" id="SSF51735">
    <property type="entry name" value="NAD(P)-binding Rossmann-fold domains"/>
    <property type="match status" value="1"/>
</dbReference>
<sequence>MRATVYHGPRDMRVENVPDPKIEQPTDAVLRVSLACICGSDLWPYRGVQKMPDGARMGHELMGIVEEVGSEVKTMKKGDLVISPFVISDGTCEFCQKGLQTSCIHGSVWGGTENDGGQGEAVRTPWADGTLVVLPAEVKNDEAMLKKILPLTDVMGTGYHAALAAGVRPGGTAAIVGDGAVGLCGILAAKLMGAQEIIMVGHQEKRLKVAEQFGATKLVRKTGEEAVKEVQEMTKGGAEAVLECVGTQDSLNQSLGMARPGSYVGFVGVPTGKEINMLRMFMANVALRGGVAPVRAYLPKLLKHILNGTIDPSPVLDMSINLDDVPEGYVAMDNRKAIKVMVNPQA</sequence>
<proteinExistence type="inferred from homology"/>
<keyword evidence="2 5" id="KW-0479">Metal-binding</keyword>
<evidence type="ECO:0000313" key="8">
    <source>
        <dbReference type="EMBL" id="GCF10158.1"/>
    </source>
</evidence>
<dbReference type="CDD" id="cd08287">
    <property type="entry name" value="FDH_like_ADH3"/>
    <property type="match status" value="1"/>
</dbReference>
<dbReference type="AlphaFoldDB" id="A0A5A5TFY2"/>
<dbReference type="RefSeq" id="WP_149403054.1">
    <property type="nucleotide sequence ID" value="NZ_BIXY01000061.1"/>
</dbReference>
<feature type="domain" description="Alcohol dehydrogenase-like C-terminal" evidence="6">
    <location>
        <begin position="180"/>
        <end position="304"/>
    </location>
</feature>
<dbReference type="EMBL" id="BIXY01000061">
    <property type="protein sequence ID" value="GCF10158.1"/>
    <property type="molecule type" value="Genomic_DNA"/>
</dbReference>
<keyword evidence="4" id="KW-0560">Oxidoreductase</keyword>
<evidence type="ECO:0000313" key="9">
    <source>
        <dbReference type="Proteomes" id="UP000322530"/>
    </source>
</evidence>
<dbReference type="Proteomes" id="UP000322530">
    <property type="component" value="Unassembled WGS sequence"/>
</dbReference>
<dbReference type="Pfam" id="PF08240">
    <property type="entry name" value="ADH_N"/>
    <property type="match status" value="1"/>
</dbReference>
<dbReference type="PROSITE" id="PS00059">
    <property type="entry name" value="ADH_ZINC"/>
    <property type="match status" value="1"/>
</dbReference>
<dbReference type="InterPro" id="IPR013149">
    <property type="entry name" value="ADH-like_C"/>
</dbReference>
<dbReference type="Gene3D" id="3.90.180.10">
    <property type="entry name" value="Medium-chain alcohol dehydrogenases, catalytic domain"/>
    <property type="match status" value="1"/>
</dbReference>